<keyword evidence="2" id="KW-1185">Reference proteome</keyword>
<dbReference type="AlphaFoldDB" id="A0AAD3TGI2"/>
<evidence type="ECO:0000313" key="1">
    <source>
        <dbReference type="EMBL" id="GMH28751.1"/>
    </source>
</evidence>
<protein>
    <submittedName>
        <fullName evidence="1">Uncharacterized protein</fullName>
    </submittedName>
</protein>
<accession>A0AAD3TGI2</accession>
<dbReference type="Proteomes" id="UP001279734">
    <property type="component" value="Unassembled WGS sequence"/>
</dbReference>
<evidence type="ECO:0000313" key="2">
    <source>
        <dbReference type="Proteomes" id="UP001279734"/>
    </source>
</evidence>
<sequence>MAISFSIEWFIHFCLMGLRSRSRLNLWTIFPVEIPSISAGVHTKTSTLCLKKLINWSCRDPASELPIYTHLSRLFGFKGMQSITSPDCACCNVVSSQWSRLSAG</sequence>
<comment type="caution">
    <text evidence="1">The sequence shown here is derived from an EMBL/GenBank/DDBJ whole genome shotgun (WGS) entry which is preliminary data.</text>
</comment>
<organism evidence="1 2">
    <name type="scientific">Nepenthes gracilis</name>
    <name type="common">Slender pitcher plant</name>
    <dbReference type="NCBI Taxonomy" id="150966"/>
    <lineage>
        <taxon>Eukaryota</taxon>
        <taxon>Viridiplantae</taxon>
        <taxon>Streptophyta</taxon>
        <taxon>Embryophyta</taxon>
        <taxon>Tracheophyta</taxon>
        <taxon>Spermatophyta</taxon>
        <taxon>Magnoliopsida</taxon>
        <taxon>eudicotyledons</taxon>
        <taxon>Gunneridae</taxon>
        <taxon>Pentapetalae</taxon>
        <taxon>Caryophyllales</taxon>
        <taxon>Nepenthaceae</taxon>
        <taxon>Nepenthes</taxon>
    </lineage>
</organism>
<dbReference type="EMBL" id="BSYO01000035">
    <property type="protein sequence ID" value="GMH28751.1"/>
    <property type="molecule type" value="Genomic_DNA"/>
</dbReference>
<reference evidence="1" key="1">
    <citation type="submission" date="2023-05" db="EMBL/GenBank/DDBJ databases">
        <title>Nepenthes gracilis genome sequencing.</title>
        <authorList>
            <person name="Fukushima K."/>
        </authorList>
    </citation>
    <scope>NUCLEOTIDE SEQUENCE</scope>
    <source>
        <strain evidence="1">SING2019-196</strain>
    </source>
</reference>
<name>A0AAD3TGI2_NEPGR</name>
<gene>
    <name evidence="1" type="ORF">Nepgr_030594</name>
</gene>
<proteinExistence type="predicted"/>